<dbReference type="GO" id="GO:0009236">
    <property type="term" value="P:cobalamin biosynthetic process"/>
    <property type="evidence" value="ECO:0007669"/>
    <property type="project" value="InterPro"/>
</dbReference>
<dbReference type="InterPro" id="IPR033934">
    <property type="entry name" value="SAICAR_synt_PurC"/>
</dbReference>
<comment type="catalytic activity">
    <reaction evidence="10 11">
        <text>5-amino-1-(5-phospho-D-ribosyl)imidazole-4-carboxylate + L-aspartate + ATP = (2S)-2-[5-amino-1-(5-phospho-beta-D-ribosyl)imidazole-4-carboxamido]succinate + ADP + phosphate + 2 H(+)</text>
        <dbReference type="Rhea" id="RHEA:22628"/>
        <dbReference type="ChEBI" id="CHEBI:15378"/>
        <dbReference type="ChEBI" id="CHEBI:29991"/>
        <dbReference type="ChEBI" id="CHEBI:30616"/>
        <dbReference type="ChEBI" id="CHEBI:43474"/>
        <dbReference type="ChEBI" id="CHEBI:58443"/>
        <dbReference type="ChEBI" id="CHEBI:77657"/>
        <dbReference type="ChEBI" id="CHEBI:456216"/>
        <dbReference type="EC" id="6.3.2.6"/>
    </reaction>
</comment>
<dbReference type="Proteomes" id="UP000193982">
    <property type="component" value="Unassembled WGS sequence"/>
</dbReference>
<dbReference type="GO" id="GO:0005524">
    <property type="term" value="F:ATP binding"/>
    <property type="evidence" value="ECO:0007669"/>
    <property type="project" value="UniProtKB-KW"/>
</dbReference>
<keyword evidence="8 11" id="KW-0067">ATP-binding</keyword>
<evidence type="ECO:0000256" key="2">
    <source>
        <dbReference type="ARBA" id="ARBA00010190"/>
    </source>
</evidence>
<dbReference type="UniPathway" id="UPA00074">
    <property type="reaction ID" value="UER00131"/>
</dbReference>
<protein>
    <recommendedName>
        <fullName evidence="4 11">Phosphoribosylaminoimidazole-succinocarboxamide synthase</fullName>
        <ecNumber evidence="3 11">6.3.2.6</ecNumber>
    </recommendedName>
    <alternativeName>
        <fullName evidence="9 11">SAICAR synthetase</fullName>
    </alternativeName>
</protein>
<sequence>MVECAQVIRKANFKMSKKLIYSGKAKDIYTTEDENLIISTYKDQATAFNGVKKEQIAGKGVLNNQISSFIFEKLNAAGVATHFVDKLSDTEQLNKKVEIIPLEVVLRNYTAGSFSKRFGVEEGIAFETPIVEFYYKNDDLDDPFINDEHVKFLKIADDQQIAYLKEETRRINELLKAWFAEIGLKLIDFKLEFGFDKDGKIILADEFSPDNCRLWDADGNHMDKDVFRRGLGELTDVYEIVWEKLQGLKITPSRSFVNIARAEIKE</sequence>
<proteinExistence type="inferred from homology"/>
<evidence type="ECO:0000256" key="7">
    <source>
        <dbReference type="ARBA" id="ARBA00022755"/>
    </source>
</evidence>
<keyword evidence="7 11" id="KW-0658">Purine biosynthesis</keyword>
<comment type="similarity">
    <text evidence="2 11">Belongs to the SAICAR synthetase family.</text>
</comment>
<dbReference type="NCBIfam" id="TIGR00081">
    <property type="entry name" value="purC"/>
    <property type="match status" value="1"/>
</dbReference>
<comment type="caution">
    <text evidence="13">The sequence shown here is derived from an EMBL/GenBank/DDBJ whole genome shotgun (WGS) entry which is preliminary data.</text>
</comment>
<evidence type="ECO:0000256" key="4">
    <source>
        <dbReference type="ARBA" id="ARBA00016460"/>
    </source>
</evidence>
<evidence type="ECO:0000256" key="3">
    <source>
        <dbReference type="ARBA" id="ARBA00012217"/>
    </source>
</evidence>
<evidence type="ECO:0000256" key="6">
    <source>
        <dbReference type="ARBA" id="ARBA00022741"/>
    </source>
</evidence>
<reference evidence="13 14" key="1">
    <citation type="journal article" date="2016" name="Eur. J. Clin. Microbiol. Infect. Dis.">
        <title>Whole genome sequencing as a tool for phylogenetic analysis of clinical strains of Mitis group streptococci.</title>
        <authorList>
            <person name="Rasmussen L.H."/>
            <person name="Dargis R."/>
            <person name="Hojholt K."/>
            <person name="Christensen J.J."/>
            <person name="Skovgaard O."/>
            <person name="Justesen U.S."/>
            <person name="Rosenvinge F.S."/>
            <person name="Moser C."/>
            <person name="Lukjancenko O."/>
            <person name="Rasmussen S."/>
            <person name="Nielsen X.C."/>
        </authorList>
    </citation>
    <scope>NUCLEOTIDE SEQUENCE [LARGE SCALE GENOMIC DNA]</scope>
    <source>
        <strain evidence="13 14">OD_311844-09</strain>
    </source>
</reference>
<dbReference type="GO" id="GO:0006189">
    <property type="term" value="P:'de novo' IMP biosynthetic process"/>
    <property type="evidence" value="ECO:0007669"/>
    <property type="project" value="UniProtKB-UniRule"/>
</dbReference>
<dbReference type="Pfam" id="PF01259">
    <property type="entry name" value="SAICAR_synt"/>
    <property type="match status" value="1"/>
</dbReference>
<dbReference type="InterPro" id="IPR018236">
    <property type="entry name" value="SAICAR_synthetase_CS"/>
</dbReference>
<dbReference type="InterPro" id="IPR001636">
    <property type="entry name" value="SAICAR_synth"/>
</dbReference>
<evidence type="ECO:0000313" key="13">
    <source>
        <dbReference type="EMBL" id="ORO68730.1"/>
    </source>
</evidence>
<dbReference type="PANTHER" id="PTHR43599">
    <property type="entry name" value="MULTIFUNCTIONAL PROTEIN ADE2"/>
    <property type="match status" value="1"/>
</dbReference>
<dbReference type="InterPro" id="IPR050089">
    <property type="entry name" value="SAICAR_synthetase"/>
</dbReference>
<dbReference type="FunFam" id="3.30.200.20:FF:000189">
    <property type="entry name" value="Phosphoribosylaminoimidazole-succinocarboxamide synthase"/>
    <property type="match status" value="1"/>
</dbReference>
<keyword evidence="5 11" id="KW-0436">Ligase</keyword>
<gene>
    <name evidence="11" type="primary">purC</name>
    <name evidence="13" type="ORF">B7714_00990</name>
</gene>
<evidence type="ECO:0000259" key="12">
    <source>
        <dbReference type="Pfam" id="PF01259"/>
    </source>
</evidence>
<dbReference type="EC" id="6.3.2.6" evidence="3 11"/>
<keyword evidence="6 11" id="KW-0547">Nucleotide-binding</keyword>
<evidence type="ECO:0000256" key="11">
    <source>
        <dbReference type="HAMAP-Rule" id="MF_00137"/>
    </source>
</evidence>
<dbReference type="Gene3D" id="3.30.470.20">
    <property type="entry name" value="ATP-grasp fold, B domain"/>
    <property type="match status" value="1"/>
</dbReference>
<evidence type="ECO:0000256" key="8">
    <source>
        <dbReference type="ARBA" id="ARBA00022840"/>
    </source>
</evidence>
<dbReference type="PROSITE" id="PS01057">
    <property type="entry name" value="SAICAR_SYNTHETASE_1"/>
    <property type="match status" value="1"/>
</dbReference>
<dbReference type="AlphaFoldDB" id="A0A1X1I6F0"/>
<evidence type="ECO:0000313" key="14">
    <source>
        <dbReference type="Proteomes" id="UP000193982"/>
    </source>
</evidence>
<feature type="domain" description="SAICAR synthetase/ADE2 N-terminal" evidence="12">
    <location>
        <begin position="20"/>
        <end position="243"/>
    </location>
</feature>
<accession>A0A1X1I6F0</accession>
<evidence type="ECO:0000256" key="10">
    <source>
        <dbReference type="ARBA" id="ARBA00048475"/>
    </source>
</evidence>
<comment type="pathway">
    <text evidence="1 11">Purine metabolism; IMP biosynthesis via de novo pathway; 5-amino-1-(5-phospho-D-ribosyl)imidazole-4-carboxamide from 5-amino-1-(5-phospho-D-ribosyl)imidazole-4-carboxylate: step 1/2.</text>
</comment>
<dbReference type="FunFam" id="3.30.470.20:FF:000006">
    <property type="entry name" value="Phosphoribosylaminoimidazole-succinocarboxamide synthase"/>
    <property type="match status" value="1"/>
</dbReference>
<dbReference type="CDD" id="cd01415">
    <property type="entry name" value="SAICAR_synt_PurC"/>
    <property type="match status" value="1"/>
</dbReference>
<organism evidence="13 14">
    <name type="scientific">Streptococcus oralis subsp. oralis</name>
    <dbReference type="NCBI Taxonomy" id="1891914"/>
    <lineage>
        <taxon>Bacteria</taxon>
        <taxon>Bacillati</taxon>
        <taxon>Bacillota</taxon>
        <taxon>Bacilli</taxon>
        <taxon>Lactobacillales</taxon>
        <taxon>Streptococcaceae</taxon>
        <taxon>Streptococcus</taxon>
    </lineage>
</organism>
<dbReference type="GO" id="GO:0004639">
    <property type="term" value="F:phosphoribosylaminoimidazolesuccinocarboxamide synthase activity"/>
    <property type="evidence" value="ECO:0007669"/>
    <property type="project" value="UniProtKB-UniRule"/>
</dbReference>
<evidence type="ECO:0000256" key="9">
    <source>
        <dbReference type="ARBA" id="ARBA00030409"/>
    </source>
</evidence>
<dbReference type="SUPFAM" id="SSF56104">
    <property type="entry name" value="SAICAR synthase-like"/>
    <property type="match status" value="1"/>
</dbReference>
<dbReference type="PROSITE" id="PS01058">
    <property type="entry name" value="SAICAR_SYNTHETASE_2"/>
    <property type="match status" value="1"/>
</dbReference>
<evidence type="ECO:0000256" key="1">
    <source>
        <dbReference type="ARBA" id="ARBA00004672"/>
    </source>
</evidence>
<dbReference type="Gene3D" id="3.30.200.20">
    <property type="entry name" value="Phosphorylase Kinase, domain 1"/>
    <property type="match status" value="1"/>
</dbReference>
<evidence type="ECO:0000256" key="5">
    <source>
        <dbReference type="ARBA" id="ARBA00022598"/>
    </source>
</evidence>
<dbReference type="HAMAP" id="MF_00137">
    <property type="entry name" value="SAICAR_synth"/>
    <property type="match status" value="1"/>
</dbReference>
<dbReference type="EMBL" id="NCUR01000007">
    <property type="protein sequence ID" value="ORO68730.1"/>
    <property type="molecule type" value="Genomic_DNA"/>
</dbReference>
<dbReference type="PANTHER" id="PTHR43599:SF3">
    <property type="entry name" value="SI:DKEY-6E2.2"/>
    <property type="match status" value="1"/>
</dbReference>
<name>A0A1X1I6F0_STROR</name>
<dbReference type="InterPro" id="IPR028923">
    <property type="entry name" value="SAICAR_synt/ADE2_N"/>
</dbReference>